<gene>
    <name evidence="1" type="ORF">E2C01_011238</name>
</gene>
<dbReference type="AlphaFoldDB" id="A0A5B7DAW5"/>
<sequence>MVRFKFSEVLDGVEGGIDPPIDPAAILYGDPPAVGRFKFGEGLSDVQGGGRPLNCPAAILDSGYAYPGQPRIQDYFI</sequence>
<name>A0A5B7DAW5_PORTR</name>
<proteinExistence type="predicted"/>
<reference evidence="1 2" key="1">
    <citation type="submission" date="2019-05" db="EMBL/GenBank/DDBJ databases">
        <title>Another draft genome of Portunus trituberculatus and its Hox gene families provides insights of decapod evolution.</title>
        <authorList>
            <person name="Jeong J.-H."/>
            <person name="Song I."/>
            <person name="Kim S."/>
            <person name="Choi T."/>
            <person name="Kim D."/>
            <person name="Ryu S."/>
            <person name="Kim W."/>
        </authorList>
    </citation>
    <scope>NUCLEOTIDE SEQUENCE [LARGE SCALE GENOMIC DNA]</scope>
    <source>
        <tissue evidence="1">Muscle</tissue>
    </source>
</reference>
<dbReference type="EMBL" id="VSRR010000672">
    <property type="protein sequence ID" value="MPC18359.1"/>
    <property type="molecule type" value="Genomic_DNA"/>
</dbReference>
<organism evidence="1 2">
    <name type="scientific">Portunus trituberculatus</name>
    <name type="common">Swimming crab</name>
    <name type="synonym">Neptunus trituberculatus</name>
    <dbReference type="NCBI Taxonomy" id="210409"/>
    <lineage>
        <taxon>Eukaryota</taxon>
        <taxon>Metazoa</taxon>
        <taxon>Ecdysozoa</taxon>
        <taxon>Arthropoda</taxon>
        <taxon>Crustacea</taxon>
        <taxon>Multicrustacea</taxon>
        <taxon>Malacostraca</taxon>
        <taxon>Eumalacostraca</taxon>
        <taxon>Eucarida</taxon>
        <taxon>Decapoda</taxon>
        <taxon>Pleocyemata</taxon>
        <taxon>Brachyura</taxon>
        <taxon>Eubrachyura</taxon>
        <taxon>Portunoidea</taxon>
        <taxon>Portunidae</taxon>
        <taxon>Portuninae</taxon>
        <taxon>Portunus</taxon>
    </lineage>
</organism>
<keyword evidence="2" id="KW-1185">Reference proteome</keyword>
<evidence type="ECO:0000313" key="1">
    <source>
        <dbReference type="EMBL" id="MPC18359.1"/>
    </source>
</evidence>
<dbReference type="Proteomes" id="UP000324222">
    <property type="component" value="Unassembled WGS sequence"/>
</dbReference>
<accession>A0A5B7DAW5</accession>
<evidence type="ECO:0000313" key="2">
    <source>
        <dbReference type="Proteomes" id="UP000324222"/>
    </source>
</evidence>
<protein>
    <submittedName>
        <fullName evidence="1">Uncharacterized protein</fullName>
    </submittedName>
</protein>
<comment type="caution">
    <text evidence="1">The sequence shown here is derived from an EMBL/GenBank/DDBJ whole genome shotgun (WGS) entry which is preliminary data.</text>
</comment>